<dbReference type="GO" id="GO:0016651">
    <property type="term" value="F:oxidoreductase activity, acting on NAD(P)H"/>
    <property type="evidence" value="ECO:0007669"/>
    <property type="project" value="UniProtKB-ARBA"/>
</dbReference>
<reference evidence="2" key="2">
    <citation type="journal article" date="2021" name="PeerJ">
        <title>Extensive microbial diversity within the chicken gut microbiome revealed by metagenomics and culture.</title>
        <authorList>
            <person name="Gilroy R."/>
            <person name="Ravi A."/>
            <person name="Getino M."/>
            <person name="Pursley I."/>
            <person name="Horton D.L."/>
            <person name="Alikhan N.F."/>
            <person name="Baker D."/>
            <person name="Gharbi K."/>
            <person name="Hall N."/>
            <person name="Watson M."/>
            <person name="Adriaenssens E.M."/>
            <person name="Foster-Nyarko E."/>
            <person name="Jarju S."/>
            <person name="Secka A."/>
            <person name="Antonio M."/>
            <person name="Oren A."/>
            <person name="Chaudhuri R.R."/>
            <person name="La Ragione R."/>
            <person name="Hildebrand F."/>
            <person name="Pallen M.J."/>
        </authorList>
    </citation>
    <scope>NUCLEOTIDE SEQUENCE</scope>
    <source>
        <strain evidence="2">ChiBcolR7-354</strain>
    </source>
</reference>
<organism evidence="2 3">
    <name type="scientific">Candidatus Scatomorpha intestinavium</name>
    <dbReference type="NCBI Taxonomy" id="2840922"/>
    <lineage>
        <taxon>Bacteria</taxon>
        <taxon>Bacillati</taxon>
        <taxon>Bacillota</taxon>
        <taxon>Clostridia</taxon>
        <taxon>Eubacteriales</taxon>
        <taxon>Candidatus Scatomorpha</taxon>
    </lineage>
</organism>
<reference evidence="2" key="1">
    <citation type="submission" date="2020-10" db="EMBL/GenBank/DDBJ databases">
        <authorList>
            <person name="Gilroy R."/>
        </authorList>
    </citation>
    <scope>NUCLEOTIDE SEQUENCE</scope>
    <source>
        <strain evidence="2">ChiBcolR7-354</strain>
    </source>
</reference>
<dbReference type="SUPFAM" id="SSF52218">
    <property type="entry name" value="Flavoproteins"/>
    <property type="match status" value="1"/>
</dbReference>
<dbReference type="PANTHER" id="PTHR39201:SF1">
    <property type="entry name" value="FLAVODOXIN-LIKE DOMAIN-CONTAINING PROTEIN"/>
    <property type="match status" value="1"/>
</dbReference>
<evidence type="ECO:0000313" key="2">
    <source>
        <dbReference type="EMBL" id="HIQ79467.1"/>
    </source>
</evidence>
<sequence>MSRTLIVYYSRKGENYWNGSVRKLERGNTEIVAEMIAGITGGDLFEVETAQDYPADYHECVKVSVEELRSGARPELKRYLDSLDGYDTIFVGYPCWCGTMPMAMFTFLERYDLRGKKILPFCTNEGSGMGRSESDLKRICAGATVEAGLSIHGAEAAGSRGAVEAYVKKHMAE</sequence>
<dbReference type="EMBL" id="DVGA01000106">
    <property type="protein sequence ID" value="HIQ79467.1"/>
    <property type="molecule type" value="Genomic_DNA"/>
</dbReference>
<dbReference type="AlphaFoldDB" id="A0A9D0ZF29"/>
<protein>
    <submittedName>
        <fullName evidence="2">NAD(P)H-dependent oxidoreductase</fullName>
    </submittedName>
</protein>
<dbReference type="InterPro" id="IPR008254">
    <property type="entry name" value="Flavodoxin/NO_synth"/>
</dbReference>
<dbReference type="Gene3D" id="3.40.50.360">
    <property type="match status" value="1"/>
</dbReference>
<dbReference type="Pfam" id="PF12682">
    <property type="entry name" value="Flavodoxin_4"/>
    <property type="match status" value="1"/>
</dbReference>
<proteinExistence type="predicted"/>
<accession>A0A9D0ZF29</accession>
<name>A0A9D0ZF29_9FIRM</name>
<evidence type="ECO:0000259" key="1">
    <source>
        <dbReference type="Pfam" id="PF12682"/>
    </source>
</evidence>
<dbReference type="GO" id="GO:0010181">
    <property type="term" value="F:FMN binding"/>
    <property type="evidence" value="ECO:0007669"/>
    <property type="project" value="InterPro"/>
</dbReference>
<dbReference type="InterPro" id="IPR029039">
    <property type="entry name" value="Flavoprotein-like_sf"/>
</dbReference>
<dbReference type="PANTHER" id="PTHR39201">
    <property type="entry name" value="EXPORTED PROTEIN-RELATED"/>
    <property type="match status" value="1"/>
</dbReference>
<evidence type="ECO:0000313" key="3">
    <source>
        <dbReference type="Proteomes" id="UP000824262"/>
    </source>
</evidence>
<dbReference type="Proteomes" id="UP000824262">
    <property type="component" value="Unassembled WGS sequence"/>
</dbReference>
<feature type="domain" description="Flavodoxin-like" evidence="1">
    <location>
        <begin position="27"/>
        <end position="154"/>
    </location>
</feature>
<comment type="caution">
    <text evidence="2">The sequence shown here is derived from an EMBL/GenBank/DDBJ whole genome shotgun (WGS) entry which is preliminary data.</text>
</comment>
<gene>
    <name evidence="2" type="ORF">IAB77_09465</name>
</gene>